<dbReference type="AlphaFoldDB" id="A0A512L9Q5"/>
<name>A0A512L9Q5_9PROT</name>
<feature type="compositionally biased region" description="Polar residues" evidence="1">
    <location>
        <begin position="7"/>
        <end position="16"/>
    </location>
</feature>
<dbReference type="EMBL" id="BKAD01000019">
    <property type="protein sequence ID" value="GEP30861.1"/>
    <property type="molecule type" value="Genomic_DNA"/>
</dbReference>
<evidence type="ECO:0000313" key="3">
    <source>
        <dbReference type="Proteomes" id="UP000321337"/>
    </source>
</evidence>
<dbReference type="RefSeq" id="WP_147073314.1">
    <property type="nucleotide sequence ID" value="NZ_AP021884.1"/>
</dbReference>
<organism evidence="2 3">
    <name type="scientific">Sulfuriferula plumbiphila</name>
    <dbReference type="NCBI Taxonomy" id="171865"/>
    <lineage>
        <taxon>Bacteria</taxon>
        <taxon>Pseudomonadati</taxon>
        <taxon>Pseudomonadota</taxon>
        <taxon>Betaproteobacteria</taxon>
        <taxon>Nitrosomonadales</taxon>
        <taxon>Sulfuricellaceae</taxon>
        <taxon>Sulfuriferula</taxon>
    </lineage>
</organism>
<reference evidence="2 3" key="1">
    <citation type="submission" date="2019-07" db="EMBL/GenBank/DDBJ databases">
        <title>Whole genome shotgun sequence of Thiobacillus plumbophilus NBRC 107929.</title>
        <authorList>
            <person name="Hosoyama A."/>
            <person name="Uohara A."/>
            <person name="Ohji S."/>
            <person name="Ichikawa N."/>
        </authorList>
    </citation>
    <scope>NUCLEOTIDE SEQUENCE [LARGE SCALE GENOMIC DNA]</scope>
    <source>
        <strain evidence="2 3">NBRC 107929</strain>
    </source>
</reference>
<gene>
    <name evidence="2" type="ORF">TPL01_19990</name>
</gene>
<feature type="region of interest" description="Disordered" evidence="1">
    <location>
        <begin position="1"/>
        <end position="36"/>
    </location>
</feature>
<evidence type="ECO:0000256" key="1">
    <source>
        <dbReference type="SAM" id="MobiDB-lite"/>
    </source>
</evidence>
<feature type="compositionally biased region" description="Low complexity" evidence="1">
    <location>
        <begin position="17"/>
        <end position="26"/>
    </location>
</feature>
<evidence type="ECO:0000313" key="2">
    <source>
        <dbReference type="EMBL" id="GEP30861.1"/>
    </source>
</evidence>
<protein>
    <submittedName>
        <fullName evidence="2">Uncharacterized protein</fullName>
    </submittedName>
</protein>
<dbReference type="Proteomes" id="UP000321337">
    <property type="component" value="Unassembled WGS sequence"/>
</dbReference>
<comment type="caution">
    <text evidence="2">The sequence shown here is derived from an EMBL/GenBank/DDBJ whole genome shotgun (WGS) entry which is preliminary data.</text>
</comment>
<sequence length="479" mass="53458">MPADEQITAQEHNQPTAAQQQQSAKQARSRQSDDGPEILPCMEHFVTLVRKAKRPGLALLLVERASATSLPEVAALTDAAKGILAVQSRKVMFHAVAKLGADVQQHIERAAERVVLLDDEYGAQAVQSLLDDEDINDAAIMAAPSDRYSRALFLCLLQDFPETGATRDQRFDNAERVQVMHRQWKSENYSSHYLGPKGVVPSIDADVEGVLRGRISALFPQVAPDQIIIEQFTRRDLAHADRCGGKDSDEVTPVLLHTLTATFNGSTAHFRQVANGEVVEHEEPAAMSASFSWEPGTGALGVFCEDREVRRELATIFRDVVLACDGEINDMPMREFDLFGFSTPAMLKRIEQERVAGIEKISILQIKVARPFEQQTTDAANGRDLIQHLSSTMLIGKDRRDTRQIYQVAYDDYGVDDLTCYMLAQVKLVFRMAKQPHRKAHNVAVQITSPNGLNDKSKTEDDRKRVLEQLTRIGVLREF</sequence>
<keyword evidence="3" id="KW-1185">Reference proteome</keyword>
<proteinExistence type="predicted"/>
<accession>A0A512L9Q5</accession>
<dbReference type="OrthoDB" id="8911013at2"/>